<evidence type="ECO:0000313" key="3">
    <source>
        <dbReference type="Proteomes" id="UP000030140"/>
    </source>
</evidence>
<dbReference type="PATRIC" id="fig|1300343.5.peg.488"/>
<dbReference type="PANTHER" id="PTHR43737:SF1">
    <property type="entry name" value="DUF1501 DOMAIN-CONTAINING PROTEIN"/>
    <property type="match status" value="1"/>
</dbReference>
<dbReference type="OrthoDB" id="9779968at2"/>
<reference evidence="2 3" key="1">
    <citation type="submission" date="2014-10" db="EMBL/GenBank/DDBJ databases">
        <title>Draft genome sequence of the proteorhodopsin-containing marine bacterium Dokdonia donghaensis.</title>
        <authorList>
            <person name="Gomez-Consarnau L."/>
            <person name="Gonzalez J.M."/>
            <person name="Riedel T."/>
            <person name="Jaenicke S."/>
            <person name="Wagner-Doebler I."/>
            <person name="Fuhrman J.A."/>
        </authorList>
    </citation>
    <scope>NUCLEOTIDE SEQUENCE [LARGE SCALE GENOMIC DNA]</scope>
    <source>
        <strain evidence="2 3">DSW-1</strain>
    </source>
</reference>
<dbReference type="PANTHER" id="PTHR43737">
    <property type="entry name" value="BLL7424 PROTEIN"/>
    <property type="match status" value="1"/>
</dbReference>
<dbReference type="EMBL" id="JSAQ01000001">
    <property type="protein sequence ID" value="KGO06803.1"/>
    <property type="molecule type" value="Genomic_DNA"/>
</dbReference>
<proteinExistence type="predicted"/>
<dbReference type="RefSeq" id="WP_035326004.1">
    <property type="nucleotide sequence ID" value="NZ_CP015125.1"/>
</dbReference>
<evidence type="ECO:0000256" key="1">
    <source>
        <dbReference type="SAM" id="MobiDB-lite"/>
    </source>
</evidence>
<organism evidence="2 3">
    <name type="scientific">Dokdonia donghaensis DSW-1</name>
    <dbReference type="NCBI Taxonomy" id="1300343"/>
    <lineage>
        <taxon>Bacteria</taxon>
        <taxon>Pseudomonadati</taxon>
        <taxon>Bacteroidota</taxon>
        <taxon>Flavobacteriia</taxon>
        <taxon>Flavobacteriales</taxon>
        <taxon>Flavobacteriaceae</taxon>
        <taxon>Dokdonia</taxon>
    </lineage>
</organism>
<accession>A0A0A2GWA5</accession>
<dbReference type="Proteomes" id="UP000030140">
    <property type="component" value="Unassembled WGS sequence"/>
</dbReference>
<sequence>MCTHDKNHAFAKAKKRTATGPTASLKDAHHDDEHSIWNRRSFMQALGLVGGGSIMLGGTNLTASAPSRLTTALATAENEDRVLVLVRLKGGNDGLNTIVPVYDYDFYANNRPSIRHTENSLYNLNADFGIPQSMADLQSLWGDGAMRVVHGVGYPDQNLSHFRSSDIWASGDAVNYEETGVLGRYFENLYPDFLINPPEIPAAIQIGSQGNLIFDGVDNSYAFSVANPAQLSSIAENGVLHDVLDVPGCTFGEQLEFMRGMTNTTFTYASTINEAYENATNAVEYDTQSLGRQLAIISRMIKGGLGTKVYLVTLGGFDTHANQQETHDNRMEQVARGMKDFFTDLEASGMHTNVMAMTFSEFGRRIEENGSNGTDHGAASPVMVFGPAMQGNGFVGTHPDLQDPDQVGNLKYGTDFRQVYATMLKQWLCIDGGLVDEVLLGQSFESVDLGFDCESLSSGSFDIADTFQHWSSVQGNDTFIEFTMSSTAKVTVTLYNLLGQEVGTVVNDFMYEGPQKFNVKERINKRLFTGQYIYQIQFSGKKYSKSILVK</sequence>
<keyword evidence="3" id="KW-1185">Reference proteome</keyword>
<gene>
    <name evidence="2" type="ORF">NV36_08060</name>
</gene>
<protein>
    <submittedName>
        <fullName evidence="2">Twin-arginine translocation pathway signal</fullName>
    </submittedName>
</protein>
<comment type="caution">
    <text evidence="2">The sequence shown here is derived from an EMBL/GenBank/DDBJ whole genome shotgun (WGS) entry which is preliminary data.</text>
</comment>
<dbReference type="InterPro" id="IPR010869">
    <property type="entry name" value="DUF1501"/>
</dbReference>
<dbReference type="AlphaFoldDB" id="A0A0A2GWA5"/>
<dbReference type="Pfam" id="PF07394">
    <property type="entry name" value="DUF1501"/>
    <property type="match status" value="1"/>
</dbReference>
<feature type="region of interest" description="Disordered" evidence="1">
    <location>
        <begin position="1"/>
        <end position="30"/>
    </location>
</feature>
<evidence type="ECO:0000313" key="2">
    <source>
        <dbReference type="EMBL" id="KGO06803.1"/>
    </source>
</evidence>
<dbReference type="KEGG" id="ddo:I597_0483"/>
<name>A0A0A2GWA5_9FLAO</name>